<dbReference type="OrthoDB" id="9805309at2"/>
<accession>C4GFT4</accession>
<protein>
    <recommendedName>
        <fullName evidence="3">HTH cro/C1-type domain-containing protein</fullName>
    </recommendedName>
</protein>
<reference evidence="1" key="1">
    <citation type="submission" date="2009-04" db="EMBL/GenBank/DDBJ databases">
        <authorList>
            <person name="Weinstock G."/>
            <person name="Sodergren E."/>
            <person name="Clifton S."/>
            <person name="Fulton L."/>
            <person name="Fulton B."/>
            <person name="Courtney L."/>
            <person name="Fronick C."/>
            <person name="Harrison M."/>
            <person name="Strong C."/>
            <person name="Farmer C."/>
            <person name="Delahaunty K."/>
            <person name="Markovic C."/>
            <person name="Hall O."/>
            <person name="Minx P."/>
            <person name="Tomlinson C."/>
            <person name="Mitreva M."/>
            <person name="Nelson J."/>
            <person name="Hou S."/>
            <person name="Wollam A."/>
            <person name="Pepin K.H."/>
            <person name="Johnson M."/>
            <person name="Bhonagiri V."/>
            <person name="Nash W.E."/>
            <person name="Warren W."/>
            <person name="Chinwalla A."/>
            <person name="Mardis E.R."/>
            <person name="Wilson R.K."/>
        </authorList>
    </citation>
    <scope>NUCLEOTIDE SEQUENCE [LARGE SCALE GENOMIC DNA]</scope>
    <source>
        <strain evidence="1">ATCC 51147</strain>
    </source>
</reference>
<proteinExistence type="predicted"/>
<keyword evidence="2" id="KW-1185">Reference proteome</keyword>
<name>C4GFT4_9NEIS</name>
<dbReference type="GeneID" id="84906722"/>
<dbReference type="InterPro" id="IPR010982">
    <property type="entry name" value="Lambda_DNA-bd_dom_sf"/>
</dbReference>
<evidence type="ECO:0000313" key="1">
    <source>
        <dbReference type="EMBL" id="EEP69089.1"/>
    </source>
</evidence>
<dbReference type="GO" id="GO:0003677">
    <property type="term" value="F:DNA binding"/>
    <property type="evidence" value="ECO:0007669"/>
    <property type="project" value="InterPro"/>
</dbReference>
<dbReference type="STRING" id="629741.GCWU000324_01001"/>
<dbReference type="EMBL" id="ACJW02000002">
    <property type="protein sequence ID" value="EEP69089.1"/>
    <property type="molecule type" value="Genomic_DNA"/>
</dbReference>
<evidence type="ECO:0008006" key="3">
    <source>
        <dbReference type="Google" id="ProtNLM"/>
    </source>
</evidence>
<dbReference type="Gene3D" id="1.10.260.40">
    <property type="entry name" value="lambda repressor-like DNA-binding domains"/>
    <property type="match status" value="1"/>
</dbReference>
<evidence type="ECO:0000313" key="2">
    <source>
        <dbReference type="Proteomes" id="UP000003009"/>
    </source>
</evidence>
<gene>
    <name evidence="1" type="ORF">GCWU000324_01001</name>
</gene>
<dbReference type="HOGENOM" id="CLU_2069961_0_0_4"/>
<dbReference type="AlphaFoldDB" id="C4GFT4"/>
<comment type="caution">
    <text evidence="1">The sequence shown here is derived from an EMBL/GenBank/DDBJ whole genome shotgun (WGS) entry which is preliminary data.</text>
</comment>
<dbReference type="RefSeq" id="WP_003794895.1">
    <property type="nucleotide sequence ID" value="NZ_GG665871.1"/>
</dbReference>
<sequence length="118" mass="13417">MGLNAMYRQRAAQDDFMWRFRALLGEKGLIANPNATKIYAAASDVLSAWQRSNSQVLVSVIAVQDWLNGERLPKWGTVQALADWLDCEVGDLLDRRFWDCCKGFVNCGHDDHGWNFPI</sequence>
<organism evidence="1 2">
    <name type="scientific">Kingella oralis ATCC 51147</name>
    <dbReference type="NCBI Taxonomy" id="629741"/>
    <lineage>
        <taxon>Bacteria</taxon>
        <taxon>Pseudomonadati</taxon>
        <taxon>Pseudomonadota</taxon>
        <taxon>Betaproteobacteria</taxon>
        <taxon>Neisseriales</taxon>
        <taxon>Neisseriaceae</taxon>
        <taxon>Kingella</taxon>
    </lineage>
</organism>
<dbReference type="Proteomes" id="UP000003009">
    <property type="component" value="Unassembled WGS sequence"/>
</dbReference>